<accession>A0ABV8QMX3</accession>
<dbReference type="Gene3D" id="1.10.443.10">
    <property type="entry name" value="Intergrase catalytic core"/>
    <property type="match status" value="1"/>
</dbReference>
<keyword evidence="1" id="KW-0229">DNA integration</keyword>
<dbReference type="PANTHER" id="PTHR30349">
    <property type="entry name" value="PHAGE INTEGRASE-RELATED"/>
    <property type="match status" value="1"/>
</dbReference>
<dbReference type="RefSeq" id="WP_379888562.1">
    <property type="nucleotide sequence ID" value="NZ_JBHSDI010000053.1"/>
</dbReference>
<evidence type="ECO:0000313" key="7">
    <source>
        <dbReference type="EMBL" id="MFC4260234.1"/>
    </source>
</evidence>
<gene>
    <name evidence="7" type="ORF">ACFOZ5_14520</name>
</gene>
<dbReference type="SUPFAM" id="SSF56349">
    <property type="entry name" value="DNA breaking-rejoining enzymes"/>
    <property type="match status" value="1"/>
</dbReference>
<evidence type="ECO:0000259" key="5">
    <source>
        <dbReference type="PROSITE" id="PS51898"/>
    </source>
</evidence>
<dbReference type="InterPro" id="IPR013762">
    <property type="entry name" value="Integrase-like_cat_sf"/>
</dbReference>
<evidence type="ECO:0000313" key="8">
    <source>
        <dbReference type="Proteomes" id="UP001595798"/>
    </source>
</evidence>
<sequence length="340" mass="39418">MTVRKLESGEWLADFRPNGRGSRRYRKKFKAKAEAVRYEAYVRAKVTKQPEWMPPQKDSRSLAALIETWFKNHGANLKDGKSRYKKLLKLSNLASDPLASEITDKWFVEFRKKRLEAGASPSTVNHDLAYLKALFNELERTGDWDKGNPLRNIRKLKDEPTELTYLQSDDIKLLLNYLKGLRDQDCYLTTKICLSTGARWSEAETLRVEHIAQNHVAFYSTKNGKPRYIPIDRELYQEIRQHARKRRGRLFKDSYGVISEVLKECGIALPKGQRTHVFRHTFASHFMMNGGNILVLQKILDHSSLQMTMRYAHFAPEHLVEATTKNPVVNLERKEPSVVS</sequence>
<dbReference type="InterPro" id="IPR002104">
    <property type="entry name" value="Integrase_catalytic"/>
</dbReference>
<evidence type="ECO:0000256" key="3">
    <source>
        <dbReference type="ARBA" id="ARBA00023172"/>
    </source>
</evidence>
<evidence type="ECO:0000256" key="1">
    <source>
        <dbReference type="ARBA" id="ARBA00022908"/>
    </source>
</evidence>
<dbReference type="InterPro" id="IPR010998">
    <property type="entry name" value="Integrase_recombinase_N"/>
</dbReference>
<dbReference type="PROSITE" id="PS51898">
    <property type="entry name" value="TYR_RECOMBINASE"/>
    <property type="match status" value="1"/>
</dbReference>
<dbReference type="Pfam" id="PF24624">
    <property type="entry name" value="Int_N"/>
    <property type="match status" value="1"/>
</dbReference>
<keyword evidence="3" id="KW-0233">DNA recombination</keyword>
<evidence type="ECO:0000259" key="6">
    <source>
        <dbReference type="PROSITE" id="PS51900"/>
    </source>
</evidence>
<dbReference type="PROSITE" id="PS51900">
    <property type="entry name" value="CB"/>
    <property type="match status" value="1"/>
</dbReference>
<proteinExistence type="predicted"/>
<name>A0ABV8QMX3_9GAMM</name>
<dbReference type="CDD" id="cd00796">
    <property type="entry name" value="INT_Rci_Hp1_C"/>
    <property type="match status" value="1"/>
</dbReference>
<dbReference type="PANTHER" id="PTHR30349:SF93">
    <property type="entry name" value="FELS-2 PROPHAGE PROTEIN"/>
    <property type="match status" value="1"/>
</dbReference>
<dbReference type="Pfam" id="PF00589">
    <property type="entry name" value="Phage_integrase"/>
    <property type="match status" value="1"/>
</dbReference>
<dbReference type="InterPro" id="IPR050090">
    <property type="entry name" value="Tyrosine_recombinase_XerCD"/>
</dbReference>
<dbReference type="InterPro" id="IPR057084">
    <property type="entry name" value="Int_N"/>
</dbReference>
<dbReference type="InterPro" id="IPR011010">
    <property type="entry name" value="DNA_brk_join_enz"/>
</dbReference>
<comment type="caution">
    <text evidence="7">The sequence shown here is derived from an EMBL/GenBank/DDBJ whole genome shotgun (WGS) entry which is preliminary data.</text>
</comment>
<dbReference type="InterPro" id="IPR044068">
    <property type="entry name" value="CB"/>
</dbReference>
<organism evidence="7 8">
    <name type="scientific">Marinobacter lacisalsi</name>
    <dbReference type="NCBI Taxonomy" id="475979"/>
    <lineage>
        <taxon>Bacteria</taxon>
        <taxon>Pseudomonadati</taxon>
        <taxon>Pseudomonadota</taxon>
        <taxon>Gammaproteobacteria</taxon>
        <taxon>Pseudomonadales</taxon>
        <taxon>Marinobacteraceae</taxon>
        <taxon>Marinobacter</taxon>
    </lineage>
</organism>
<dbReference type="Gene3D" id="1.10.150.130">
    <property type="match status" value="1"/>
</dbReference>
<evidence type="ECO:0000256" key="2">
    <source>
        <dbReference type="ARBA" id="ARBA00023125"/>
    </source>
</evidence>
<feature type="domain" description="Core-binding (CB)" evidence="6">
    <location>
        <begin position="60"/>
        <end position="139"/>
    </location>
</feature>
<evidence type="ECO:0000256" key="4">
    <source>
        <dbReference type="PROSITE-ProRule" id="PRU01248"/>
    </source>
</evidence>
<reference evidence="8" key="1">
    <citation type="journal article" date="2019" name="Int. J. Syst. Evol. Microbiol.">
        <title>The Global Catalogue of Microorganisms (GCM) 10K type strain sequencing project: providing services to taxonomists for standard genome sequencing and annotation.</title>
        <authorList>
            <consortium name="The Broad Institute Genomics Platform"/>
            <consortium name="The Broad Institute Genome Sequencing Center for Infectious Disease"/>
            <person name="Wu L."/>
            <person name="Ma J."/>
        </authorList>
    </citation>
    <scope>NUCLEOTIDE SEQUENCE [LARGE SCALE GENOMIC DNA]</scope>
    <source>
        <strain evidence="8">CECT 7297</strain>
    </source>
</reference>
<protein>
    <submittedName>
        <fullName evidence="7">Tyrosine-type recombinase/integrase</fullName>
    </submittedName>
</protein>
<dbReference type="EMBL" id="JBHSDI010000053">
    <property type="protein sequence ID" value="MFC4260234.1"/>
    <property type="molecule type" value="Genomic_DNA"/>
</dbReference>
<dbReference type="Proteomes" id="UP001595798">
    <property type="component" value="Unassembled WGS sequence"/>
</dbReference>
<keyword evidence="2 4" id="KW-0238">DNA-binding</keyword>
<keyword evidence="8" id="KW-1185">Reference proteome</keyword>
<feature type="domain" description="Tyr recombinase" evidence="5">
    <location>
        <begin position="161"/>
        <end position="324"/>
    </location>
</feature>